<dbReference type="STRING" id="1388766.A0A017S4Y6"/>
<dbReference type="RefSeq" id="XP_040635606.1">
    <property type="nucleotide sequence ID" value="XM_040782812.1"/>
</dbReference>
<dbReference type="GO" id="GO:0032259">
    <property type="term" value="P:methylation"/>
    <property type="evidence" value="ECO:0007669"/>
    <property type="project" value="UniProtKB-KW"/>
</dbReference>
<dbReference type="GeneID" id="63697936"/>
<dbReference type="SUPFAM" id="SSF53335">
    <property type="entry name" value="S-adenosyl-L-methionine-dependent methyltransferases"/>
    <property type="match status" value="1"/>
</dbReference>
<keyword evidence="2" id="KW-0489">Methyltransferase</keyword>
<dbReference type="InterPro" id="IPR029063">
    <property type="entry name" value="SAM-dependent_MTases_sf"/>
</dbReference>
<dbReference type="PANTHER" id="PTHR12197">
    <property type="entry name" value="HISTONE-LYSINE N-METHYLTRANSFERASE SMYD"/>
    <property type="match status" value="1"/>
</dbReference>
<name>A0A017S4Y6_ASPRC</name>
<dbReference type="PANTHER" id="PTHR12197:SF292">
    <property type="entry name" value="SET DOMAIN-CONTAINING PROTEIN"/>
    <property type="match status" value="1"/>
</dbReference>
<dbReference type="InterPro" id="IPR050869">
    <property type="entry name" value="H3K4_H4K5_MeTrfase"/>
</dbReference>
<dbReference type="PROSITE" id="PS50280">
    <property type="entry name" value="SET"/>
    <property type="match status" value="1"/>
</dbReference>
<proteinExistence type="predicted"/>
<sequence>MATIPGQLGRVSSLFPYVEKDWWKDAFNETYIWTDGDCVEDPVITAKECDELLHIPRIKQLFQDARDSSPVQVLDLCCGQGRHSINLAKRFPSAHFHGIDQSTYLLELARERARTEQVTGNTRFGAGDARQIPVAGNSFDVIILLGNSFGHGSEQDNLQVTREAHRALKPGGVLVIDHVDGEWMRSNSTQSGWEWLNTDLVTTANEHLRRKANSMKLLACRERELSPDKKHLASREIVIDVAAPAVYQDLFYSVRIYDLDEMEELLHRAGLCIQHQDIKQLSGPKSEIGAADAGMMEYRQLVVAYKPGATSAPPPLVPQDVSLYLHPHLVQDYDPIKGRSLRLSNPVPVGTVLMADAPYAIVPANNPTTRDTIMCSNITCRRQVPQAIAVRCPNTCIDDVAWCDDQCYTASQEAHHFECAWLKQHGATIRENEDEDTLAMLWIIIRMYAGRHRETWAGTRSRPDYPWQDKFPYGWKAMEDLRGNMDLWPQAQLDRWRKQIEIYLSDHPGLPGVAEVLTLICKEEANTFGLYPGATGLVPLTGEPQKRGIQYGLACFPRATMANHSCSPNVYHGPDDRSRMLFTASRDIAAGEECCIAYFDLSKYVNFEARQKRVHDLFTFACTCERCLKEGNA</sequence>
<feature type="domain" description="SET" evidence="1">
    <location>
        <begin position="327"/>
        <end position="599"/>
    </location>
</feature>
<keyword evidence="2" id="KW-0808">Transferase</keyword>
<dbReference type="AlphaFoldDB" id="A0A017S4Y6"/>
<gene>
    <name evidence="2" type="ORF">EURHEDRAFT_415908</name>
</gene>
<dbReference type="Gene3D" id="6.10.140.2220">
    <property type="match status" value="1"/>
</dbReference>
<dbReference type="Gene3D" id="1.10.220.160">
    <property type="match status" value="1"/>
</dbReference>
<dbReference type="CDD" id="cd20071">
    <property type="entry name" value="SET_SMYD"/>
    <property type="match status" value="1"/>
</dbReference>
<evidence type="ECO:0000313" key="2">
    <source>
        <dbReference type="EMBL" id="EYE91916.1"/>
    </source>
</evidence>
<dbReference type="Proteomes" id="UP000019804">
    <property type="component" value="Unassembled WGS sequence"/>
</dbReference>
<dbReference type="SUPFAM" id="SSF82199">
    <property type="entry name" value="SET domain"/>
    <property type="match status" value="1"/>
</dbReference>
<dbReference type="HOGENOM" id="CLU_488426_0_0_1"/>
<organism evidence="2 3">
    <name type="scientific">Aspergillus ruber (strain CBS 135680)</name>
    <dbReference type="NCBI Taxonomy" id="1388766"/>
    <lineage>
        <taxon>Eukaryota</taxon>
        <taxon>Fungi</taxon>
        <taxon>Dikarya</taxon>
        <taxon>Ascomycota</taxon>
        <taxon>Pezizomycotina</taxon>
        <taxon>Eurotiomycetes</taxon>
        <taxon>Eurotiomycetidae</taxon>
        <taxon>Eurotiales</taxon>
        <taxon>Aspergillaceae</taxon>
        <taxon>Aspergillus</taxon>
        <taxon>Aspergillus subgen. Aspergillus</taxon>
    </lineage>
</organism>
<evidence type="ECO:0000313" key="3">
    <source>
        <dbReference type="Proteomes" id="UP000019804"/>
    </source>
</evidence>
<dbReference type="InterPro" id="IPR001214">
    <property type="entry name" value="SET_dom"/>
</dbReference>
<dbReference type="Gene3D" id="2.170.270.10">
    <property type="entry name" value="SET domain"/>
    <property type="match status" value="1"/>
</dbReference>
<dbReference type="OrthoDB" id="1028014at2759"/>
<dbReference type="Pfam" id="PF13649">
    <property type="entry name" value="Methyltransf_25"/>
    <property type="match status" value="1"/>
</dbReference>
<dbReference type="InterPro" id="IPR041698">
    <property type="entry name" value="Methyltransf_25"/>
</dbReference>
<accession>A0A017S4Y6</accession>
<dbReference type="InterPro" id="IPR046341">
    <property type="entry name" value="SET_dom_sf"/>
</dbReference>
<dbReference type="CDD" id="cd02440">
    <property type="entry name" value="AdoMet_MTases"/>
    <property type="match status" value="1"/>
</dbReference>
<reference evidence="3" key="1">
    <citation type="journal article" date="2014" name="Nat. Commun.">
        <title>Genomic adaptations of the halophilic Dead Sea filamentous fungus Eurotium rubrum.</title>
        <authorList>
            <person name="Kis-Papo T."/>
            <person name="Weig A.R."/>
            <person name="Riley R."/>
            <person name="Persoh D."/>
            <person name="Salamov A."/>
            <person name="Sun H."/>
            <person name="Lipzen A."/>
            <person name="Wasser S.P."/>
            <person name="Rambold G."/>
            <person name="Grigoriev I.V."/>
            <person name="Nevo E."/>
        </authorList>
    </citation>
    <scope>NUCLEOTIDE SEQUENCE [LARGE SCALE GENOMIC DNA]</scope>
    <source>
        <strain evidence="3">CBS 135680</strain>
    </source>
</reference>
<dbReference type="Gene3D" id="3.40.50.150">
    <property type="entry name" value="Vaccinia Virus protein VP39"/>
    <property type="match status" value="1"/>
</dbReference>
<dbReference type="EMBL" id="KK088440">
    <property type="protein sequence ID" value="EYE91916.1"/>
    <property type="molecule type" value="Genomic_DNA"/>
</dbReference>
<evidence type="ECO:0000259" key="1">
    <source>
        <dbReference type="PROSITE" id="PS50280"/>
    </source>
</evidence>
<protein>
    <submittedName>
        <fullName evidence="2">S-adenosyl-L-methionine-dependent methyltransferase</fullName>
    </submittedName>
</protein>
<dbReference type="GO" id="GO:0008168">
    <property type="term" value="F:methyltransferase activity"/>
    <property type="evidence" value="ECO:0007669"/>
    <property type="project" value="UniProtKB-KW"/>
</dbReference>
<dbReference type="Pfam" id="PF00856">
    <property type="entry name" value="SET"/>
    <property type="match status" value="1"/>
</dbReference>
<keyword evidence="3" id="KW-1185">Reference proteome</keyword>